<protein>
    <submittedName>
        <fullName evidence="2">Uncharacterized protein</fullName>
    </submittedName>
</protein>
<dbReference type="EMBL" id="AMEM01000024">
    <property type="protein sequence ID" value="EKX89409.1"/>
    <property type="molecule type" value="Genomic_DNA"/>
</dbReference>
<organism evidence="2 3">
    <name type="scientific">Corynebacterium durum F0235</name>
    <dbReference type="NCBI Taxonomy" id="1035195"/>
    <lineage>
        <taxon>Bacteria</taxon>
        <taxon>Bacillati</taxon>
        <taxon>Actinomycetota</taxon>
        <taxon>Actinomycetes</taxon>
        <taxon>Mycobacteriales</taxon>
        <taxon>Corynebacteriaceae</taxon>
        <taxon>Corynebacterium</taxon>
    </lineage>
</organism>
<dbReference type="AlphaFoldDB" id="L1MEN1"/>
<reference evidence="2 3" key="1">
    <citation type="submission" date="2012-05" db="EMBL/GenBank/DDBJ databases">
        <authorList>
            <person name="Weinstock G."/>
            <person name="Sodergren E."/>
            <person name="Lobos E.A."/>
            <person name="Fulton L."/>
            <person name="Fulton R."/>
            <person name="Courtney L."/>
            <person name="Fronick C."/>
            <person name="O'Laughlin M."/>
            <person name="Godfrey J."/>
            <person name="Wilson R.M."/>
            <person name="Miner T."/>
            <person name="Farmer C."/>
            <person name="Delehaunty K."/>
            <person name="Cordes M."/>
            <person name="Minx P."/>
            <person name="Tomlinson C."/>
            <person name="Chen J."/>
            <person name="Wollam A."/>
            <person name="Pepin K.H."/>
            <person name="Bhonagiri V."/>
            <person name="Zhang X."/>
            <person name="Suruliraj S."/>
            <person name="Warren W."/>
            <person name="Mitreva M."/>
            <person name="Mardis E.R."/>
            <person name="Wilson R.K."/>
        </authorList>
    </citation>
    <scope>NUCLEOTIDE SEQUENCE [LARGE SCALE GENOMIC DNA]</scope>
    <source>
        <strain evidence="2 3">F0235</strain>
    </source>
</reference>
<gene>
    <name evidence="2" type="ORF">HMPREF9997_01880</name>
</gene>
<proteinExistence type="predicted"/>
<dbReference type="Proteomes" id="UP000010445">
    <property type="component" value="Unassembled WGS sequence"/>
</dbReference>
<evidence type="ECO:0000256" key="1">
    <source>
        <dbReference type="SAM" id="SignalP"/>
    </source>
</evidence>
<evidence type="ECO:0000313" key="3">
    <source>
        <dbReference type="Proteomes" id="UP000010445"/>
    </source>
</evidence>
<dbReference type="PROSITE" id="PS51257">
    <property type="entry name" value="PROKAR_LIPOPROTEIN"/>
    <property type="match status" value="1"/>
</dbReference>
<dbReference type="PATRIC" id="fig|1035195.3.peg.1697"/>
<feature type="chain" id="PRO_5039529047" evidence="1">
    <location>
        <begin position="21"/>
        <end position="294"/>
    </location>
</feature>
<dbReference type="HOGENOM" id="CLU_945666_0_0_11"/>
<accession>L1MEN1</accession>
<feature type="signal peptide" evidence="1">
    <location>
        <begin position="1"/>
        <end position="20"/>
    </location>
</feature>
<name>L1MEN1_9CORY</name>
<dbReference type="STRING" id="1035195.HMPREF9997_01880"/>
<comment type="caution">
    <text evidence="2">The sequence shown here is derived from an EMBL/GenBank/DDBJ whole genome shotgun (WGS) entry which is preliminary data.</text>
</comment>
<keyword evidence="3" id="KW-1185">Reference proteome</keyword>
<keyword evidence="1" id="KW-0732">Signal</keyword>
<sequence>MVLGKVVQGMKWVGCAAACAAVILTGTLAGCGSRDAAPTLTASPVVTSTKVVTATPASGKAIVQDAEKFRTANGYAFSYSTGAQGMCVFNDQQVTCQGTPESGVPKVQTSNYSASPDAITASTSGLTYGMFDHAQPDRLVPLRDNQKVFLGAVTCELRSSTLNCGSGNNSFTITGVARTITTKGTVQTPVTTTTTQTSTAAPTTSARHQPSAADFVACGVTHNGQNVMATKSTPCQEAIGLMEQYGTVAESQGQGASRHITFDDGWSCAQASNDEVRSTGASRICRNGDNIVAS</sequence>
<evidence type="ECO:0000313" key="2">
    <source>
        <dbReference type="EMBL" id="EKX89409.1"/>
    </source>
</evidence>